<evidence type="ECO:0000259" key="5">
    <source>
        <dbReference type="SMART" id="SM00701"/>
    </source>
</evidence>
<dbReference type="SMART" id="SM00644">
    <property type="entry name" value="Ami_2"/>
    <property type="match status" value="1"/>
</dbReference>
<dbReference type="CDD" id="cd06583">
    <property type="entry name" value="PGRP"/>
    <property type="match status" value="1"/>
</dbReference>
<proteinExistence type="inferred from homology"/>
<keyword evidence="2" id="KW-0391">Immunity</keyword>
<dbReference type="AlphaFoldDB" id="A0AA88YFM8"/>
<dbReference type="PANTHER" id="PTHR11022">
    <property type="entry name" value="PEPTIDOGLYCAN RECOGNITION PROTEIN"/>
    <property type="match status" value="1"/>
</dbReference>
<accession>A0AA88YFM8</accession>
<organism evidence="6 7">
    <name type="scientific">Pinctada imbricata</name>
    <name type="common">Atlantic pearl-oyster</name>
    <name type="synonym">Pinctada martensii</name>
    <dbReference type="NCBI Taxonomy" id="66713"/>
    <lineage>
        <taxon>Eukaryota</taxon>
        <taxon>Metazoa</taxon>
        <taxon>Spiralia</taxon>
        <taxon>Lophotrochozoa</taxon>
        <taxon>Mollusca</taxon>
        <taxon>Bivalvia</taxon>
        <taxon>Autobranchia</taxon>
        <taxon>Pteriomorphia</taxon>
        <taxon>Pterioida</taxon>
        <taxon>Pterioidea</taxon>
        <taxon>Pteriidae</taxon>
        <taxon>Pinctada</taxon>
    </lineage>
</organism>
<dbReference type="SUPFAM" id="SSF55846">
    <property type="entry name" value="N-acetylmuramoyl-L-alanine amidase-like"/>
    <property type="match status" value="1"/>
</dbReference>
<evidence type="ECO:0000313" key="6">
    <source>
        <dbReference type="EMBL" id="KAK3104594.1"/>
    </source>
</evidence>
<dbReference type="FunFam" id="3.40.80.10:FF:000001">
    <property type="entry name" value="Peptidoglycan recognition protein 1"/>
    <property type="match status" value="1"/>
</dbReference>
<dbReference type="GO" id="GO:0002376">
    <property type="term" value="P:immune system process"/>
    <property type="evidence" value="ECO:0007669"/>
    <property type="project" value="UniProtKB-KW"/>
</dbReference>
<gene>
    <name evidence="6" type="ORF">FSP39_005827</name>
</gene>
<feature type="signal peptide" evidence="3">
    <location>
        <begin position="1"/>
        <end position="22"/>
    </location>
</feature>
<dbReference type="SMART" id="SM00701">
    <property type="entry name" value="PGRP"/>
    <property type="match status" value="1"/>
</dbReference>
<evidence type="ECO:0000256" key="2">
    <source>
        <dbReference type="ARBA" id="ARBA00022859"/>
    </source>
</evidence>
<dbReference type="EMBL" id="VSWD01000004">
    <property type="protein sequence ID" value="KAK3104594.1"/>
    <property type="molecule type" value="Genomic_DNA"/>
</dbReference>
<keyword evidence="3" id="KW-0732">Signal</keyword>
<dbReference type="GO" id="GO:0009253">
    <property type="term" value="P:peptidoglycan catabolic process"/>
    <property type="evidence" value="ECO:0007669"/>
    <property type="project" value="InterPro"/>
</dbReference>
<evidence type="ECO:0000259" key="4">
    <source>
        <dbReference type="SMART" id="SM00644"/>
    </source>
</evidence>
<dbReference type="InterPro" id="IPR015510">
    <property type="entry name" value="PGRP"/>
</dbReference>
<feature type="chain" id="PRO_5041637026" evidence="3">
    <location>
        <begin position="23"/>
        <end position="562"/>
    </location>
</feature>
<protein>
    <submittedName>
        <fullName evidence="6">Uncharacterized protein</fullName>
    </submittedName>
</protein>
<sequence>METLRGGYIILFLAMLFQHTGANCDRSMEGYTNCMSYADDYQWAVCLSDAKIQSLSKSEHYCRDRSTGYCWYPCMLLMTSKETFNVQKACKCDKDSDTLRKSAVDVDCYFPQTDKCDWYGRCTSSTCFTDLATEVSILEDICSTFLRIKHKLSVYGNFFIQGVDMCLKKALHTLVYPGSNIKCNEIKREFYSKLSHCLTISDSALNIQELESSDFVLLYSNLAIISDDDNYHSAISSFKNNLFLIDLSVMRTRVFRVNIAYIQKSRHSVDTAAEELIKYIISKANLNTDLLVWSSKGKIKTHHASAEIIICGKKDCVFDGSNHPHVDIKSKFTSVGKSVTSGGKNEITLSSGHIIEVLSFMLCADNDCTYKFFEGDAVQTENPCSDVKIYTRDTWGARRDKGDNSLTTPVGLFFIHHTAGETCDNDVKCSSVLRNIQQFHQNTKNWDDIGYSFLVAGNGHIYEGRGWNRQGSHTQNYNSRALAMSFLGNFMNDEPSALAQQATHKFLKCAVNKRFLNADYSLYGHRDVKSTDCPGTKLYDLVRKWPNYNSVTGTKSFLYLHC</sequence>
<dbReference type="GO" id="GO:0008745">
    <property type="term" value="F:N-acetylmuramoyl-L-alanine amidase activity"/>
    <property type="evidence" value="ECO:0007669"/>
    <property type="project" value="InterPro"/>
</dbReference>
<dbReference type="Gene3D" id="3.40.80.10">
    <property type="entry name" value="Peptidoglycan recognition protein-like"/>
    <property type="match status" value="1"/>
</dbReference>
<dbReference type="InterPro" id="IPR036505">
    <property type="entry name" value="Amidase/PGRP_sf"/>
</dbReference>
<evidence type="ECO:0000313" key="7">
    <source>
        <dbReference type="Proteomes" id="UP001186944"/>
    </source>
</evidence>
<dbReference type="Proteomes" id="UP001186944">
    <property type="component" value="Unassembled WGS sequence"/>
</dbReference>
<dbReference type="InterPro" id="IPR002502">
    <property type="entry name" value="Amidase_domain"/>
</dbReference>
<dbReference type="Pfam" id="PF01510">
    <property type="entry name" value="Amidase_2"/>
    <property type="match status" value="1"/>
</dbReference>
<feature type="domain" description="Peptidoglycan recognition protein family" evidence="5">
    <location>
        <begin position="387"/>
        <end position="529"/>
    </location>
</feature>
<dbReference type="InterPro" id="IPR006619">
    <property type="entry name" value="PGRP_domain_met/bac"/>
</dbReference>
<comment type="caution">
    <text evidence="6">The sequence shown here is derived from an EMBL/GenBank/DDBJ whole genome shotgun (WGS) entry which is preliminary data.</text>
</comment>
<reference evidence="6" key="1">
    <citation type="submission" date="2019-08" db="EMBL/GenBank/DDBJ databases">
        <title>The improved chromosome-level genome for the pearl oyster Pinctada fucata martensii using PacBio sequencing and Hi-C.</title>
        <authorList>
            <person name="Zheng Z."/>
        </authorList>
    </citation>
    <scope>NUCLEOTIDE SEQUENCE</scope>
    <source>
        <strain evidence="6">ZZ-2019</strain>
        <tissue evidence="6">Adductor muscle</tissue>
    </source>
</reference>
<evidence type="ECO:0000256" key="3">
    <source>
        <dbReference type="SAM" id="SignalP"/>
    </source>
</evidence>
<comment type="similarity">
    <text evidence="1">Belongs to the N-acetylmuramoyl-L-alanine amidase 2 family.</text>
</comment>
<name>A0AA88YFM8_PINIB</name>
<keyword evidence="7" id="KW-1185">Reference proteome</keyword>
<evidence type="ECO:0000256" key="1">
    <source>
        <dbReference type="ARBA" id="ARBA00007553"/>
    </source>
</evidence>
<feature type="domain" description="N-acetylmuramoyl-L-alanine amidase" evidence="4">
    <location>
        <begin position="400"/>
        <end position="535"/>
    </location>
</feature>
<dbReference type="PANTHER" id="PTHR11022:SF41">
    <property type="entry name" value="PEPTIDOGLYCAN-RECOGNITION PROTEIN LC-RELATED"/>
    <property type="match status" value="1"/>
</dbReference>
<dbReference type="GO" id="GO:0008270">
    <property type="term" value="F:zinc ion binding"/>
    <property type="evidence" value="ECO:0007669"/>
    <property type="project" value="InterPro"/>
</dbReference>